<accession>A0ABU3TBK9</accession>
<keyword evidence="2" id="KW-1185">Reference proteome</keyword>
<comment type="caution">
    <text evidence="1">The sequence shown here is derived from an EMBL/GenBank/DDBJ whole genome shotgun (WGS) entry which is preliminary data.</text>
</comment>
<dbReference type="InterPro" id="IPR036388">
    <property type="entry name" value="WH-like_DNA-bd_sf"/>
</dbReference>
<dbReference type="Gene3D" id="1.10.10.10">
    <property type="entry name" value="Winged helix-like DNA-binding domain superfamily/Winged helix DNA-binding domain"/>
    <property type="match status" value="1"/>
</dbReference>
<evidence type="ECO:0000313" key="1">
    <source>
        <dbReference type="EMBL" id="MDU0368764.1"/>
    </source>
</evidence>
<sequence length="197" mass="23371">MKYYKRHWQETTGDALTGSWGFSWFYFETDDQSWVTRQLQLFENGQVLKYDTEYVEDKLGGLSEAPLDDSFAPYEITREEFERAWSSSDYKQFPEIVITENVLWGQPRLEGRRLAVGDIVSQVDINSTIYEALQDYEITLQQARQALYYCRTLQCIKDKPIKFCHNCTLRVQQEGEADGEEQDNWKRADRLFKEYFS</sequence>
<name>A0ABU3TBK9_9BACT</name>
<gene>
    <name evidence="1" type="ORF">ROI90_00030</name>
</gene>
<evidence type="ECO:0000313" key="2">
    <source>
        <dbReference type="Proteomes" id="UP001250698"/>
    </source>
</evidence>
<dbReference type="EMBL" id="JAWDJT010000001">
    <property type="protein sequence ID" value="MDU0368764.1"/>
    <property type="molecule type" value="Genomic_DNA"/>
</dbReference>
<reference evidence="1 2" key="1">
    <citation type="submission" date="2023-10" db="EMBL/GenBank/DDBJ databases">
        <title>Hymenobacter endophyticus sp. nov., an isolate from the leaf tissues of wheat.</title>
        <authorList>
            <person name="Dai Y."/>
        </authorList>
    </citation>
    <scope>NUCLEOTIDE SEQUENCE [LARGE SCALE GENOMIC DNA]</scope>
    <source>
        <strain evidence="1 2">ZK17L-C2</strain>
    </source>
</reference>
<protein>
    <submittedName>
        <fullName evidence="1">DUF433 domain-containing protein</fullName>
    </submittedName>
</protein>
<proteinExistence type="predicted"/>
<dbReference type="Pfam" id="PF04255">
    <property type="entry name" value="DUF433"/>
    <property type="match status" value="1"/>
</dbReference>
<organism evidence="1 2">
    <name type="scientific">Hymenobacter endophyticus</name>
    <dbReference type="NCBI Taxonomy" id="3076335"/>
    <lineage>
        <taxon>Bacteria</taxon>
        <taxon>Pseudomonadati</taxon>
        <taxon>Bacteroidota</taxon>
        <taxon>Cytophagia</taxon>
        <taxon>Cytophagales</taxon>
        <taxon>Hymenobacteraceae</taxon>
        <taxon>Hymenobacter</taxon>
    </lineage>
</organism>
<dbReference type="SUPFAM" id="SSF46689">
    <property type="entry name" value="Homeodomain-like"/>
    <property type="match status" value="1"/>
</dbReference>
<dbReference type="Proteomes" id="UP001250698">
    <property type="component" value="Unassembled WGS sequence"/>
</dbReference>
<dbReference type="RefSeq" id="WP_315996288.1">
    <property type="nucleotide sequence ID" value="NZ_JAWDJT010000001.1"/>
</dbReference>
<dbReference type="InterPro" id="IPR007367">
    <property type="entry name" value="DUF433"/>
</dbReference>
<dbReference type="InterPro" id="IPR009057">
    <property type="entry name" value="Homeodomain-like_sf"/>
</dbReference>